<protein>
    <recommendedName>
        <fullName evidence="4">DNA breaking-rejoining protein</fullName>
    </recommendedName>
</protein>
<proteinExistence type="predicted"/>
<dbReference type="RefSeq" id="WP_069331040.1">
    <property type="nucleotide sequence ID" value="NZ_MABH01000074.1"/>
</dbReference>
<sequence>MTYRKLTRLVAVLLMIGGAPAMADDIRRETVHFAPGTSGSTINARIKGYNSVQYSLGVRAGQKMSVQLDSNNASLYFNITAPGATEALYNSSIDGNGTSVTIPSSGTYVIDVYLMRNAARRGETANYSLTLYVE</sequence>
<keyword evidence="1" id="KW-0732">Signal</keyword>
<gene>
    <name evidence="2" type="ORF">C8J29_101318</name>
</gene>
<evidence type="ECO:0000313" key="3">
    <source>
        <dbReference type="Proteomes" id="UP000240800"/>
    </source>
</evidence>
<evidence type="ECO:0008006" key="4">
    <source>
        <dbReference type="Google" id="ProtNLM"/>
    </source>
</evidence>
<evidence type="ECO:0000313" key="2">
    <source>
        <dbReference type="EMBL" id="PTM81381.1"/>
    </source>
</evidence>
<feature type="chain" id="PRO_5046286202" description="DNA breaking-rejoining protein" evidence="1">
    <location>
        <begin position="24"/>
        <end position="134"/>
    </location>
</feature>
<feature type="signal peptide" evidence="1">
    <location>
        <begin position="1"/>
        <end position="23"/>
    </location>
</feature>
<reference evidence="2 3" key="1">
    <citation type="submission" date="2018-04" db="EMBL/GenBank/DDBJ databases">
        <title>Genomic Encyclopedia of Type Strains, Phase III (KMG-III): the genomes of soil and plant-associated and newly described type strains.</title>
        <authorList>
            <person name="Whitman W."/>
        </authorList>
    </citation>
    <scope>NUCLEOTIDE SEQUENCE [LARGE SCALE GENOMIC DNA]</scope>
    <source>
        <strain evidence="2 3">JA192</strain>
    </source>
</reference>
<dbReference type="Proteomes" id="UP000240800">
    <property type="component" value="Unassembled WGS sequence"/>
</dbReference>
<organism evidence="2 3">
    <name type="scientific">Cereibacter johrii</name>
    <dbReference type="NCBI Taxonomy" id="445629"/>
    <lineage>
        <taxon>Bacteria</taxon>
        <taxon>Pseudomonadati</taxon>
        <taxon>Pseudomonadota</taxon>
        <taxon>Alphaproteobacteria</taxon>
        <taxon>Rhodobacterales</taxon>
        <taxon>Paracoccaceae</taxon>
        <taxon>Cereibacter</taxon>
    </lineage>
</organism>
<dbReference type="Gene3D" id="2.60.120.380">
    <property type="match status" value="1"/>
</dbReference>
<accession>A0ABX5JI22</accession>
<keyword evidence="3" id="KW-1185">Reference proteome</keyword>
<evidence type="ECO:0000256" key="1">
    <source>
        <dbReference type="SAM" id="SignalP"/>
    </source>
</evidence>
<dbReference type="EMBL" id="PZZW01000001">
    <property type="protein sequence ID" value="PTM81381.1"/>
    <property type="molecule type" value="Genomic_DNA"/>
</dbReference>
<comment type="caution">
    <text evidence="2">The sequence shown here is derived from an EMBL/GenBank/DDBJ whole genome shotgun (WGS) entry which is preliminary data.</text>
</comment>
<name>A0ABX5JI22_9RHOB</name>